<reference evidence="1 2" key="1">
    <citation type="journal article" date="2022" name="Plant J.">
        <title>Chromosome-level genome of Camellia lanceoleosa provides a valuable resource for understanding genome evolution and self-incompatibility.</title>
        <authorList>
            <person name="Gong W."/>
            <person name="Xiao S."/>
            <person name="Wang L."/>
            <person name="Liao Z."/>
            <person name="Chang Y."/>
            <person name="Mo W."/>
            <person name="Hu G."/>
            <person name="Li W."/>
            <person name="Zhao G."/>
            <person name="Zhu H."/>
            <person name="Hu X."/>
            <person name="Ji K."/>
            <person name="Xiang X."/>
            <person name="Song Q."/>
            <person name="Yuan D."/>
            <person name="Jin S."/>
            <person name="Zhang L."/>
        </authorList>
    </citation>
    <scope>NUCLEOTIDE SEQUENCE [LARGE SCALE GENOMIC DNA]</scope>
    <source>
        <strain evidence="1">SQ_2022a</strain>
    </source>
</reference>
<organism evidence="1 2">
    <name type="scientific">Camellia lanceoleosa</name>
    <dbReference type="NCBI Taxonomy" id="1840588"/>
    <lineage>
        <taxon>Eukaryota</taxon>
        <taxon>Viridiplantae</taxon>
        <taxon>Streptophyta</taxon>
        <taxon>Embryophyta</taxon>
        <taxon>Tracheophyta</taxon>
        <taxon>Spermatophyta</taxon>
        <taxon>Magnoliopsida</taxon>
        <taxon>eudicotyledons</taxon>
        <taxon>Gunneridae</taxon>
        <taxon>Pentapetalae</taxon>
        <taxon>asterids</taxon>
        <taxon>Ericales</taxon>
        <taxon>Theaceae</taxon>
        <taxon>Camellia</taxon>
    </lineage>
</organism>
<name>A0ACC0FMM5_9ERIC</name>
<gene>
    <name evidence="1" type="ORF">LOK49_LG13G02928</name>
</gene>
<dbReference type="Proteomes" id="UP001060215">
    <property type="component" value="Chromosome 14"/>
</dbReference>
<evidence type="ECO:0000313" key="1">
    <source>
        <dbReference type="EMBL" id="KAI7989970.1"/>
    </source>
</evidence>
<sequence length="183" mass="20330">MVMIVIISVFPVGVEVPLGYGVHDADVSVEGLGPEELREKFSHFLHFVVGRSLVGGREDLVDGARPPRRHQLVLVGEEELVSLCTAHHHRRCSEQRCFEGLGREFSHPLVYELLRLPFPAIGEEFEAFAEKRQPSLARREVAGGCGGGFGLLVKENCEGKGEEYEEDSKGKNSDQRELHLLGK</sequence>
<protein>
    <submittedName>
        <fullName evidence="1">Uncharacterized protein</fullName>
    </submittedName>
</protein>
<accession>A0ACC0FMM5</accession>
<comment type="caution">
    <text evidence="1">The sequence shown here is derived from an EMBL/GenBank/DDBJ whole genome shotgun (WGS) entry which is preliminary data.</text>
</comment>
<proteinExistence type="predicted"/>
<dbReference type="EMBL" id="CM045771">
    <property type="protein sequence ID" value="KAI7989970.1"/>
    <property type="molecule type" value="Genomic_DNA"/>
</dbReference>
<keyword evidence="2" id="KW-1185">Reference proteome</keyword>
<evidence type="ECO:0000313" key="2">
    <source>
        <dbReference type="Proteomes" id="UP001060215"/>
    </source>
</evidence>